<dbReference type="PANTHER" id="PTHR24221">
    <property type="entry name" value="ATP-BINDING CASSETTE SUB-FAMILY B"/>
    <property type="match status" value="1"/>
</dbReference>
<dbReference type="InterPro" id="IPR039421">
    <property type="entry name" value="Type_1_exporter"/>
</dbReference>
<feature type="compositionally biased region" description="Acidic residues" evidence="7">
    <location>
        <begin position="611"/>
        <end position="620"/>
    </location>
</feature>
<evidence type="ECO:0000256" key="7">
    <source>
        <dbReference type="SAM" id="MobiDB-lite"/>
    </source>
</evidence>
<accession>A0ABX5ZC02</accession>
<evidence type="ECO:0000313" key="12">
    <source>
        <dbReference type="Proteomes" id="UP000323565"/>
    </source>
</evidence>
<evidence type="ECO:0000259" key="10">
    <source>
        <dbReference type="PROSITE" id="PS50929"/>
    </source>
</evidence>
<feature type="transmembrane region" description="Helical" evidence="8">
    <location>
        <begin position="40"/>
        <end position="67"/>
    </location>
</feature>
<comment type="subcellular location">
    <subcellularLocation>
        <location evidence="1">Cell membrane</location>
        <topology evidence="1">Multi-pass membrane protein</topology>
    </subcellularLocation>
</comment>
<sequence>MLSPPRPSEQRNPRVSAADLAPDASPVRVTLAGCREEWRWFVFSVLGATGYGVLTVLTASVIGGLVADVVTPAVREGELTGAMAWQVAWQLGGVVFLNVIAVIVRRIAAGITYNNLIASTRRRVTRAYQDLPMRWHQVHPSGRLLSHANSDVETIWNIFQPLPMALGVAIMLLFGFVSIFLVDVVLGFVALVVFPLLIVINYWFQIVMRRRVEASQAARAQVSTVADESFDGALVVKALGRADSETARLTRSAEELRDANIRLGRTEGIFDPMTNALPTLGSLAVVVVGAERVASGSITAADVVQVAYLFSLLAWPVRAFGWILFSLPQVAIGWKRVKPILDDAADLPPRRREASLPEGPLELRARGVSFTYEDADAPALTGVDLEVPAGGSLAVVGATGSGKSTLAQVLVGLTPPTAGVVEVGGHDIGGVANREERVALATQDAFVFNESSEENVALGRSDLGRGEVDHALDVAHAATFVEALPHGRDEALGERGSRLSGGQRQRIALARVIAGKPGLVVLDDSTSAIDPAVEGDILTSLRSATEGSTTVIVAHRRSSILLADRVVYLENGRVAASGRHDELMAGHPGYAALLSAYEVEEAEGAAPDAADVNDGDGDDADASHAEAEGGRA</sequence>
<keyword evidence="5 8" id="KW-1133">Transmembrane helix</keyword>
<proteinExistence type="predicted"/>
<dbReference type="PROSITE" id="PS00211">
    <property type="entry name" value="ABC_TRANSPORTER_1"/>
    <property type="match status" value="1"/>
</dbReference>
<evidence type="ECO:0000256" key="6">
    <source>
        <dbReference type="ARBA" id="ARBA00023136"/>
    </source>
</evidence>
<name>A0ABX5ZC02_9MICO</name>
<keyword evidence="3" id="KW-0547">Nucleotide-binding</keyword>
<dbReference type="Gene3D" id="3.40.50.300">
    <property type="entry name" value="P-loop containing nucleotide triphosphate hydrolases"/>
    <property type="match status" value="1"/>
</dbReference>
<feature type="transmembrane region" description="Helical" evidence="8">
    <location>
        <begin position="162"/>
        <end position="180"/>
    </location>
</feature>
<feature type="region of interest" description="Disordered" evidence="7">
    <location>
        <begin position="602"/>
        <end position="632"/>
    </location>
</feature>
<dbReference type="PANTHER" id="PTHR24221:SF654">
    <property type="entry name" value="ATP-BINDING CASSETTE SUB-FAMILY B MEMBER 6"/>
    <property type="match status" value="1"/>
</dbReference>
<dbReference type="Pfam" id="PF00005">
    <property type="entry name" value="ABC_tran"/>
    <property type="match status" value="1"/>
</dbReference>
<evidence type="ECO:0000256" key="1">
    <source>
        <dbReference type="ARBA" id="ARBA00004651"/>
    </source>
</evidence>
<gene>
    <name evidence="11" type="ORF">FV141_07420</name>
</gene>
<dbReference type="SUPFAM" id="SSF52540">
    <property type="entry name" value="P-loop containing nucleoside triphosphate hydrolases"/>
    <property type="match status" value="1"/>
</dbReference>
<dbReference type="GO" id="GO:0005524">
    <property type="term" value="F:ATP binding"/>
    <property type="evidence" value="ECO:0007669"/>
    <property type="project" value="UniProtKB-KW"/>
</dbReference>
<dbReference type="InterPro" id="IPR011527">
    <property type="entry name" value="ABC1_TM_dom"/>
</dbReference>
<dbReference type="PROSITE" id="PS50929">
    <property type="entry name" value="ABC_TM1F"/>
    <property type="match status" value="1"/>
</dbReference>
<organism evidence="11 12">
    <name type="scientific">Dermacoccus abyssi</name>
    <dbReference type="NCBI Taxonomy" id="322596"/>
    <lineage>
        <taxon>Bacteria</taxon>
        <taxon>Bacillati</taxon>
        <taxon>Actinomycetota</taxon>
        <taxon>Actinomycetes</taxon>
        <taxon>Micrococcales</taxon>
        <taxon>Dermacoccaceae</taxon>
        <taxon>Dermacoccus</taxon>
    </lineage>
</organism>
<dbReference type="SUPFAM" id="SSF90123">
    <property type="entry name" value="ABC transporter transmembrane region"/>
    <property type="match status" value="1"/>
</dbReference>
<protein>
    <submittedName>
        <fullName evidence="11">ABC transporter ATP-binding protein</fullName>
    </submittedName>
</protein>
<dbReference type="InterPro" id="IPR017871">
    <property type="entry name" value="ABC_transporter-like_CS"/>
</dbReference>
<evidence type="ECO:0000259" key="9">
    <source>
        <dbReference type="PROSITE" id="PS50893"/>
    </source>
</evidence>
<dbReference type="InterPro" id="IPR003593">
    <property type="entry name" value="AAA+_ATPase"/>
</dbReference>
<evidence type="ECO:0000256" key="4">
    <source>
        <dbReference type="ARBA" id="ARBA00022840"/>
    </source>
</evidence>
<evidence type="ECO:0000256" key="3">
    <source>
        <dbReference type="ARBA" id="ARBA00022741"/>
    </source>
</evidence>
<dbReference type="InterPro" id="IPR003439">
    <property type="entry name" value="ABC_transporter-like_ATP-bd"/>
</dbReference>
<feature type="domain" description="ABC transmembrane type-1" evidence="10">
    <location>
        <begin position="42"/>
        <end position="329"/>
    </location>
</feature>
<feature type="transmembrane region" description="Helical" evidence="8">
    <location>
        <begin position="186"/>
        <end position="204"/>
    </location>
</feature>
<dbReference type="PROSITE" id="PS50893">
    <property type="entry name" value="ABC_TRANSPORTER_2"/>
    <property type="match status" value="1"/>
</dbReference>
<dbReference type="Gene3D" id="1.20.1560.10">
    <property type="entry name" value="ABC transporter type 1, transmembrane domain"/>
    <property type="match status" value="1"/>
</dbReference>
<reference evidence="11 12" key="1">
    <citation type="submission" date="2019-08" db="EMBL/GenBank/DDBJ databases">
        <title>Dermacoccus abyssi strain HZAU 226, whole genome Nanopore sequencing project.</title>
        <authorList>
            <person name="Guo A."/>
            <person name="Zhang X."/>
            <person name="Ruan Y."/>
            <person name="Liu W."/>
            <person name="Chen Q."/>
            <person name="Gu L."/>
        </authorList>
    </citation>
    <scope>NUCLEOTIDE SEQUENCE [LARGE SCALE GENOMIC DNA]</scope>
    <source>
        <strain evidence="11 12">HZAU 226</strain>
    </source>
</reference>
<dbReference type="Pfam" id="PF00664">
    <property type="entry name" value="ABC_membrane"/>
    <property type="match status" value="1"/>
</dbReference>
<dbReference type="EMBL" id="CP043031">
    <property type="protein sequence ID" value="QEH93370.1"/>
    <property type="molecule type" value="Genomic_DNA"/>
</dbReference>
<dbReference type="InterPro" id="IPR027417">
    <property type="entry name" value="P-loop_NTPase"/>
</dbReference>
<evidence type="ECO:0000256" key="5">
    <source>
        <dbReference type="ARBA" id="ARBA00022989"/>
    </source>
</evidence>
<evidence type="ECO:0000313" key="11">
    <source>
        <dbReference type="EMBL" id="QEH93370.1"/>
    </source>
</evidence>
<dbReference type="InterPro" id="IPR036640">
    <property type="entry name" value="ABC1_TM_sf"/>
</dbReference>
<feature type="compositionally biased region" description="Basic and acidic residues" evidence="7">
    <location>
        <begin position="621"/>
        <end position="632"/>
    </location>
</feature>
<feature type="domain" description="ABC transporter" evidence="9">
    <location>
        <begin position="363"/>
        <end position="596"/>
    </location>
</feature>
<keyword evidence="6 8" id="KW-0472">Membrane</keyword>
<evidence type="ECO:0000256" key="2">
    <source>
        <dbReference type="ARBA" id="ARBA00022692"/>
    </source>
</evidence>
<feature type="transmembrane region" description="Helical" evidence="8">
    <location>
        <begin position="87"/>
        <end position="104"/>
    </location>
</feature>
<keyword evidence="2 8" id="KW-0812">Transmembrane</keyword>
<dbReference type="Proteomes" id="UP000323565">
    <property type="component" value="Chromosome"/>
</dbReference>
<keyword evidence="4 11" id="KW-0067">ATP-binding</keyword>
<dbReference type="SMART" id="SM00382">
    <property type="entry name" value="AAA"/>
    <property type="match status" value="1"/>
</dbReference>
<keyword evidence="12" id="KW-1185">Reference proteome</keyword>
<evidence type="ECO:0000256" key="8">
    <source>
        <dbReference type="SAM" id="Phobius"/>
    </source>
</evidence>